<dbReference type="Pfam" id="PF13476">
    <property type="entry name" value="AAA_23"/>
    <property type="match status" value="1"/>
</dbReference>
<reference evidence="6 7" key="1">
    <citation type="journal article" date="2019" name="Nat. Med.">
        <title>A library of human gut bacterial isolates paired with longitudinal multiomics data enables mechanistic microbiome research.</title>
        <authorList>
            <person name="Poyet M."/>
            <person name="Groussin M."/>
            <person name="Gibbons S.M."/>
            <person name="Avila-Pacheco J."/>
            <person name="Jiang X."/>
            <person name="Kearney S.M."/>
            <person name="Perrotta A.R."/>
            <person name="Berdy B."/>
            <person name="Zhao S."/>
            <person name="Lieberman T.D."/>
            <person name="Swanson P.K."/>
            <person name="Smith M."/>
            <person name="Roesemann S."/>
            <person name="Alexander J.E."/>
            <person name="Rich S.A."/>
            <person name="Livny J."/>
            <person name="Vlamakis H."/>
            <person name="Clish C."/>
            <person name="Bullock K."/>
            <person name="Deik A."/>
            <person name="Scott J."/>
            <person name="Pierce K.A."/>
            <person name="Xavier R.J."/>
            <person name="Alm E.J."/>
        </authorList>
    </citation>
    <scope>NUCLEOTIDE SEQUENCE [LARGE SCALE GENOMIC DNA]</scope>
    <source>
        <strain evidence="5 6">BIOML-A82</strain>
        <strain evidence="4 7">BIOML-A85</strain>
        <strain evidence="3 8">BIOML-A93</strain>
    </source>
</reference>
<feature type="coiled-coil region" evidence="1">
    <location>
        <begin position="312"/>
        <end position="346"/>
    </location>
</feature>
<evidence type="ECO:0000313" key="4">
    <source>
        <dbReference type="EMBL" id="KAB6696068.1"/>
    </source>
</evidence>
<keyword evidence="1" id="KW-0175">Coiled coil</keyword>
<evidence type="ECO:0000313" key="8">
    <source>
        <dbReference type="Proteomes" id="UP000470952"/>
    </source>
</evidence>
<dbReference type="EMBL" id="WCZV01000003">
    <property type="protein sequence ID" value="KAB6702947.1"/>
    <property type="molecule type" value="Genomic_DNA"/>
</dbReference>
<dbReference type="InterPro" id="IPR038729">
    <property type="entry name" value="Rad50/SbcC_AAA"/>
</dbReference>
<dbReference type="GO" id="GO:0016887">
    <property type="term" value="F:ATP hydrolysis activity"/>
    <property type="evidence" value="ECO:0007669"/>
    <property type="project" value="InterPro"/>
</dbReference>
<name>A0A6I1BQU2_PHOVU</name>
<evidence type="ECO:0000313" key="3">
    <source>
        <dbReference type="EMBL" id="KAB6662632.1"/>
    </source>
</evidence>
<dbReference type="Proteomes" id="UP000437380">
    <property type="component" value="Unassembled WGS sequence"/>
</dbReference>
<evidence type="ECO:0000313" key="7">
    <source>
        <dbReference type="Proteomes" id="UP000470777"/>
    </source>
</evidence>
<dbReference type="AlphaFoldDB" id="A0A6I1BQU2"/>
<gene>
    <name evidence="5" type="ORF">GAY17_03505</name>
    <name evidence="3" type="ORF">GAZ76_04160</name>
    <name evidence="4" type="ORF">GAZ92_03590</name>
</gene>
<comment type="caution">
    <text evidence="4">The sequence shown here is derived from an EMBL/GenBank/DDBJ whole genome shotgun (WGS) entry which is preliminary data.</text>
</comment>
<feature type="domain" description="Rad50/SbcC-type AAA" evidence="2">
    <location>
        <begin position="10"/>
        <end position="228"/>
    </location>
</feature>
<protein>
    <submittedName>
        <fullName evidence="4">AAA family ATPase</fullName>
    </submittedName>
</protein>
<evidence type="ECO:0000259" key="2">
    <source>
        <dbReference type="Pfam" id="PF13476"/>
    </source>
</evidence>
<dbReference type="Gene3D" id="3.40.50.300">
    <property type="entry name" value="P-loop containing nucleotide triphosphate hydrolases"/>
    <property type="match status" value="1"/>
</dbReference>
<dbReference type="RefSeq" id="WP_130085062.1">
    <property type="nucleotide sequence ID" value="NZ_RCXY01000004.1"/>
</dbReference>
<dbReference type="EMBL" id="WCZY01000003">
    <property type="protein sequence ID" value="KAB6696068.1"/>
    <property type="molecule type" value="Genomic_DNA"/>
</dbReference>
<proteinExistence type="predicted"/>
<feature type="coiled-coil region" evidence="1">
    <location>
        <begin position="172"/>
        <end position="270"/>
    </location>
</feature>
<organism evidence="4 7">
    <name type="scientific">Phocaeicola vulgatus</name>
    <name type="common">Bacteroides vulgatus</name>
    <dbReference type="NCBI Taxonomy" id="821"/>
    <lineage>
        <taxon>Bacteria</taxon>
        <taxon>Pseudomonadati</taxon>
        <taxon>Bacteroidota</taxon>
        <taxon>Bacteroidia</taxon>
        <taxon>Bacteroidales</taxon>
        <taxon>Bacteroidaceae</taxon>
        <taxon>Phocaeicola</taxon>
    </lineage>
</organism>
<dbReference type="Proteomes" id="UP000470952">
    <property type="component" value="Unassembled WGS sequence"/>
</dbReference>
<evidence type="ECO:0000313" key="6">
    <source>
        <dbReference type="Proteomes" id="UP000437380"/>
    </source>
</evidence>
<dbReference type="InterPro" id="IPR027417">
    <property type="entry name" value="P-loop_NTPase"/>
</dbReference>
<dbReference type="Proteomes" id="UP000470777">
    <property type="component" value="Unassembled WGS sequence"/>
</dbReference>
<sequence>MLKEIYCDKFKKKLIEFHDGLNIILGDDIASNSIGKSTMLLAIDFAFGGDTYAKQDNIIRNVKHHTLKFKFHFNNEDFYYSRSTDSQNIVTVCDKFWNKQYEITNDEYTNLLKAKYVSSDLLLSFRELLGTYTRIYGKQNCNENHPLHIVPNEKMSLIINRILKLFEVYNQVEDQEKTINSKDEQLKAYKTASQAEIIPTLKNKKEKSDSNEKIESIKQNIKNITTQIASQSVDLKSEQLIKLDPLRSQLVQLNLLKANIQSQIKRLEYKKNKNKNIDDTILFDLKQYFPNIELASITEINKFHQEINDILSEEINKQIEEKNIYLSEIEKQTKNLTQQISVILNEKSSINLAINRMLEDQKILDRLLDTRFFTEQKEMLSKDLKSLRATLDSSKEKLLTEIQQKINSKIELLNKDICNDTKPPIINLSPKKYTFFTIDDTGTGTNFKGLILLDLAILHLTQLPILIHDSVLFKNIAFDTMDNLINQYNTFIDKQIFIATDAINNYSEPVQEIIENKKVIVLGKNGNELFGYSWSSNK</sequence>
<evidence type="ECO:0000313" key="5">
    <source>
        <dbReference type="EMBL" id="KAB6702947.1"/>
    </source>
</evidence>
<dbReference type="GO" id="GO:0006302">
    <property type="term" value="P:double-strand break repair"/>
    <property type="evidence" value="ECO:0007669"/>
    <property type="project" value="InterPro"/>
</dbReference>
<dbReference type="EMBL" id="WDAG01000003">
    <property type="protein sequence ID" value="KAB6662632.1"/>
    <property type="molecule type" value="Genomic_DNA"/>
</dbReference>
<accession>A0A6I1BQU2</accession>
<evidence type="ECO:0000256" key="1">
    <source>
        <dbReference type="SAM" id="Coils"/>
    </source>
</evidence>